<feature type="compositionally biased region" description="Basic and acidic residues" evidence="1">
    <location>
        <begin position="201"/>
        <end position="210"/>
    </location>
</feature>
<evidence type="ECO:0000259" key="2">
    <source>
        <dbReference type="PROSITE" id="PS00036"/>
    </source>
</evidence>
<gene>
    <name evidence="3" type="ORF">FMUND_15211</name>
</gene>
<dbReference type="Gene3D" id="1.20.5.170">
    <property type="match status" value="1"/>
</dbReference>
<dbReference type="PROSITE" id="PS00036">
    <property type="entry name" value="BZIP_BASIC"/>
    <property type="match status" value="1"/>
</dbReference>
<feature type="compositionally biased region" description="Basic and acidic residues" evidence="1">
    <location>
        <begin position="158"/>
        <end position="168"/>
    </location>
</feature>
<feature type="compositionally biased region" description="Basic and acidic residues" evidence="1">
    <location>
        <begin position="181"/>
        <end position="191"/>
    </location>
</feature>
<feature type="compositionally biased region" description="Polar residues" evidence="1">
    <location>
        <begin position="216"/>
        <end position="230"/>
    </location>
</feature>
<keyword evidence="4" id="KW-1185">Reference proteome</keyword>
<evidence type="ECO:0000313" key="4">
    <source>
        <dbReference type="Proteomes" id="UP000544331"/>
    </source>
</evidence>
<evidence type="ECO:0000256" key="1">
    <source>
        <dbReference type="SAM" id="MobiDB-lite"/>
    </source>
</evidence>
<proteinExistence type="predicted"/>
<dbReference type="InterPro" id="IPR004827">
    <property type="entry name" value="bZIP"/>
</dbReference>
<dbReference type="GO" id="GO:0003700">
    <property type="term" value="F:DNA-binding transcription factor activity"/>
    <property type="evidence" value="ECO:0007669"/>
    <property type="project" value="InterPro"/>
</dbReference>
<protein>
    <recommendedName>
        <fullName evidence="2">BZIP domain-containing protein</fullName>
    </recommendedName>
</protein>
<dbReference type="CDD" id="cd14687">
    <property type="entry name" value="bZIP_ATF2"/>
    <property type="match status" value="1"/>
</dbReference>
<dbReference type="EMBL" id="JAAOAN010000954">
    <property type="protein sequence ID" value="KAF5698035.1"/>
    <property type="molecule type" value="Genomic_DNA"/>
</dbReference>
<feature type="domain" description="BZIP" evidence="2">
    <location>
        <begin position="185"/>
        <end position="200"/>
    </location>
</feature>
<reference evidence="3 4" key="1">
    <citation type="submission" date="2020-05" db="EMBL/GenBank/DDBJ databases">
        <title>Identification and distribution of gene clusters putatively required for synthesis of sphingolipid metabolism inhibitors in phylogenetically diverse species of the filamentous fungus Fusarium.</title>
        <authorList>
            <person name="Kim H.-S."/>
            <person name="Busman M."/>
            <person name="Brown D.W."/>
            <person name="Divon H."/>
            <person name="Uhlig S."/>
            <person name="Proctor R.H."/>
        </authorList>
    </citation>
    <scope>NUCLEOTIDE SEQUENCE [LARGE SCALE GENOMIC DNA]</scope>
    <source>
        <strain evidence="3 4">NRRL 66235</strain>
    </source>
</reference>
<dbReference type="OrthoDB" id="295274at2759"/>
<organism evidence="3 4">
    <name type="scientific">Fusarium mundagurra</name>
    <dbReference type="NCBI Taxonomy" id="1567541"/>
    <lineage>
        <taxon>Eukaryota</taxon>
        <taxon>Fungi</taxon>
        <taxon>Dikarya</taxon>
        <taxon>Ascomycota</taxon>
        <taxon>Pezizomycotina</taxon>
        <taxon>Sordariomycetes</taxon>
        <taxon>Hypocreomycetidae</taxon>
        <taxon>Hypocreales</taxon>
        <taxon>Nectriaceae</taxon>
        <taxon>Fusarium</taxon>
        <taxon>Fusarium fujikuroi species complex</taxon>
    </lineage>
</organism>
<sequence length="230" mass="25969">MGTVYAAYKQDPLGDDMQTYDTYAPAPDVNSMSQNPSGMKIYGVLPQFHWGQWWSPTEDASFAKSTNMTAPNVFAQDESRYNYTYDPETSTQWDSPATSTQSYHVPSPATDLTSLDIPVGDTESRRGSSSTRSKRKRKRNIAKPTASKSTRRAPTKAIKQDAASEKPNEQSSPQFDDDLNEYSKKIQERNRVASNKFRIKKREDAKRLQADEENMEQTNRKLSSSVSDLT</sequence>
<dbReference type="SUPFAM" id="SSF57959">
    <property type="entry name" value="Leucine zipper domain"/>
    <property type="match status" value="1"/>
</dbReference>
<comment type="caution">
    <text evidence="3">The sequence shown here is derived from an EMBL/GenBank/DDBJ whole genome shotgun (WGS) entry which is preliminary data.</text>
</comment>
<evidence type="ECO:0000313" key="3">
    <source>
        <dbReference type="EMBL" id="KAF5698035.1"/>
    </source>
</evidence>
<feature type="region of interest" description="Disordered" evidence="1">
    <location>
        <begin position="85"/>
        <end position="230"/>
    </location>
</feature>
<feature type="compositionally biased region" description="Basic residues" evidence="1">
    <location>
        <begin position="132"/>
        <end position="141"/>
    </location>
</feature>
<feature type="compositionally biased region" description="Polar residues" evidence="1">
    <location>
        <begin position="87"/>
        <end position="104"/>
    </location>
</feature>
<dbReference type="InterPro" id="IPR046347">
    <property type="entry name" value="bZIP_sf"/>
</dbReference>
<accession>A0A8H5XRB5</accession>
<name>A0A8H5XRB5_9HYPO</name>
<dbReference type="Proteomes" id="UP000544331">
    <property type="component" value="Unassembled WGS sequence"/>
</dbReference>
<dbReference type="AlphaFoldDB" id="A0A8H5XRB5"/>